<dbReference type="Proteomes" id="UP000006039">
    <property type="component" value="Unassembled WGS sequence"/>
</dbReference>
<gene>
    <name evidence="2" type="primary">20349687</name>
    <name evidence="1" type="ORF">GGTG_09229</name>
</gene>
<proteinExistence type="predicted"/>
<keyword evidence="3" id="KW-1185">Reference proteome</keyword>
<protein>
    <submittedName>
        <fullName evidence="1 2">Uncharacterized protein</fullName>
    </submittedName>
</protein>
<reference evidence="3" key="1">
    <citation type="submission" date="2010-07" db="EMBL/GenBank/DDBJ databases">
        <title>The genome sequence of Gaeumannomyces graminis var. tritici strain R3-111a-1.</title>
        <authorList>
            <consortium name="The Broad Institute Genome Sequencing Platform"/>
            <person name="Ma L.-J."/>
            <person name="Dead R."/>
            <person name="Young S."/>
            <person name="Zeng Q."/>
            <person name="Koehrsen M."/>
            <person name="Alvarado L."/>
            <person name="Berlin A."/>
            <person name="Chapman S.B."/>
            <person name="Chen Z."/>
            <person name="Freedman E."/>
            <person name="Gellesch M."/>
            <person name="Goldberg J."/>
            <person name="Griggs A."/>
            <person name="Gujja S."/>
            <person name="Heilman E.R."/>
            <person name="Heiman D."/>
            <person name="Hepburn T."/>
            <person name="Howarth C."/>
            <person name="Jen D."/>
            <person name="Larson L."/>
            <person name="Mehta T."/>
            <person name="Neiman D."/>
            <person name="Pearson M."/>
            <person name="Roberts A."/>
            <person name="Saif S."/>
            <person name="Shea T."/>
            <person name="Shenoy N."/>
            <person name="Sisk P."/>
            <person name="Stolte C."/>
            <person name="Sykes S."/>
            <person name="Walk T."/>
            <person name="White J."/>
            <person name="Yandava C."/>
            <person name="Haas B."/>
            <person name="Nusbaum C."/>
            <person name="Birren B."/>
        </authorList>
    </citation>
    <scope>NUCLEOTIDE SEQUENCE [LARGE SCALE GENOMIC DNA]</scope>
    <source>
        <strain evidence="3">R3-111a-1</strain>
    </source>
</reference>
<evidence type="ECO:0000313" key="1">
    <source>
        <dbReference type="EMBL" id="EJT72363.1"/>
    </source>
</evidence>
<reference evidence="2" key="4">
    <citation type="journal article" date="2015" name="G3 (Bethesda)">
        <title>Genome sequences of three phytopathogenic species of the Magnaporthaceae family of fungi.</title>
        <authorList>
            <person name="Okagaki L.H."/>
            <person name="Nunes C.C."/>
            <person name="Sailsbery J."/>
            <person name="Clay B."/>
            <person name="Brown D."/>
            <person name="John T."/>
            <person name="Oh Y."/>
            <person name="Young N."/>
            <person name="Fitzgerald M."/>
            <person name="Haas B.J."/>
            <person name="Zeng Q."/>
            <person name="Young S."/>
            <person name="Adiconis X."/>
            <person name="Fan L."/>
            <person name="Levin J.Z."/>
            <person name="Mitchell T.K."/>
            <person name="Okubara P.A."/>
            <person name="Farman M.L."/>
            <person name="Kohn L.M."/>
            <person name="Birren B."/>
            <person name="Ma L.-J."/>
            <person name="Dean R.A."/>
        </authorList>
    </citation>
    <scope>NUCLEOTIDE SEQUENCE</scope>
    <source>
        <strain evidence="2">R3-111a-1</strain>
    </source>
</reference>
<organism evidence="1">
    <name type="scientific">Gaeumannomyces tritici (strain R3-111a-1)</name>
    <name type="common">Wheat and barley take-all root rot fungus</name>
    <name type="synonym">Gaeumannomyces graminis var. tritici</name>
    <dbReference type="NCBI Taxonomy" id="644352"/>
    <lineage>
        <taxon>Eukaryota</taxon>
        <taxon>Fungi</taxon>
        <taxon>Dikarya</taxon>
        <taxon>Ascomycota</taxon>
        <taxon>Pezizomycotina</taxon>
        <taxon>Sordariomycetes</taxon>
        <taxon>Sordariomycetidae</taxon>
        <taxon>Magnaporthales</taxon>
        <taxon>Magnaporthaceae</taxon>
        <taxon>Gaeumannomyces</taxon>
    </lineage>
</organism>
<reference evidence="1" key="2">
    <citation type="submission" date="2010-07" db="EMBL/GenBank/DDBJ databases">
        <authorList>
            <consortium name="The Broad Institute Genome Sequencing Platform"/>
            <consortium name="Broad Institute Genome Sequencing Center for Infectious Disease"/>
            <person name="Ma L.-J."/>
            <person name="Dead R."/>
            <person name="Young S."/>
            <person name="Zeng Q."/>
            <person name="Koehrsen M."/>
            <person name="Alvarado L."/>
            <person name="Berlin A."/>
            <person name="Chapman S.B."/>
            <person name="Chen Z."/>
            <person name="Freedman E."/>
            <person name="Gellesch M."/>
            <person name="Goldberg J."/>
            <person name="Griggs A."/>
            <person name="Gujja S."/>
            <person name="Heilman E.R."/>
            <person name="Heiman D."/>
            <person name="Hepburn T."/>
            <person name="Howarth C."/>
            <person name="Jen D."/>
            <person name="Larson L."/>
            <person name="Mehta T."/>
            <person name="Neiman D."/>
            <person name="Pearson M."/>
            <person name="Roberts A."/>
            <person name="Saif S."/>
            <person name="Shea T."/>
            <person name="Shenoy N."/>
            <person name="Sisk P."/>
            <person name="Stolte C."/>
            <person name="Sykes S."/>
            <person name="Walk T."/>
            <person name="White J."/>
            <person name="Yandava C."/>
            <person name="Haas B."/>
            <person name="Nusbaum C."/>
            <person name="Birren B."/>
        </authorList>
    </citation>
    <scope>NUCLEOTIDE SEQUENCE</scope>
    <source>
        <strain evidence="1">R3-111a-1</strain>
    </source>
</reference>
<dbReference type="VEuPathDB" id="FungiDB:GGTG_09229"/>
<reference evidence="2" key="5">
    <citation type="submission" date="2018-04" db="UniProtKB">
        <authorList>
            <consortium name="EnsemblFungi"/>
        </authorList>
    </citation>
    <scope>IDENTIFICATION</scope>
    <source>
        <strain evidence="2">R3-111a-1</strain>
    </source>
</reference>
<reference evidence="1" key="3">
    <citation type="submission" date="2010-09" db="EMBL/GenBank/DDBJ databases">
        <title>Annotation of Gaeumannomyces graminis var. tritici R3-111a-1.</title>
        <authorList>
            <consortium name="The Broad Institute Genome Sequencing Platform"/>
            <person name="Ma L.-J."/>
            <person name="Dead R."/>
            <person name="Young S.K."/>
            <person name="Zeng Q."/>
            <person name="Gargeya S."/>
            <person name="Fitzgerald M."/>
            <person name="Haas B."/>
            <person name="Abouelleil A."/>
            <person name="Alvarado L."/>
            <person name="Arachchi H.M."/>
            <person name="Berlin A."/>
            <person name="Brown A."/>
            <person name="Chapman S.B."/>
            <person name="Chen Z."/>
            <person name="Dunbar C."/>
            <person name="Freedman E."/>
            <person name="Gearin G."/>
            <person name="Gellesch M."/>
            <person name="Goldberg J."/>
            <person name="Griggs A."/>
            <person name="Gujja S."/>
            <person name="Heiman D."/>
            <person name="Howarth C."/>
            <person name="Larson L."/>
            <person name="Lui A."/>
            <person name="MacDonald P.J.P."/>
            <person name="Mehta T."/>
            <person name="Montmayeur A."/>
            <person name="Murphy C."/>
            <person name="Neiman D."/>
            <person name="Pearson M."/>
            <person name="Priest M."/>
            <person name="Roberts A."/>
            <person name="Saif S."/>
            <person name="Shea T."/>
            <person name="Shenoy N."/>
            <person name="Sisk P."/>
            <person name="Stolte C."/>
            <person name="Sykes S."/>
            <person name="Yandava C."/>
            <person name="Wortman J."/>
            <person name="Nusbaum C."/>
            <person name="Birren B."/>
        </authorList>
    </citation>
    <scope>NUCLEOTIDE SEQUENCE</scope>
    <source>
        <strain evidence="1">R3-111a-1</strain>
    </source>
</reference>
<dbReference type="AlphaFoldDB" id="J3P6T7"/>
<name>J3P6T7_GAET3</name>
<dbReference type="GeneID" id="20349687"/>
<evidence type="ECO:0000313" key="2">
    <source>
        <dbReference type="EnsemblFungi" id="EJT72363"/>
    </source>
</evidence>
<accession>J3P6T7</accession>
<dbReference type="EMBL" id="GL385399">
    <property type="protein sequence ID" value="EJT72363.1"/>
    <property type="molecule type" value="Genomic_DNA"/>
</dbReference>
<dbReference type="RefSeq" id="XP_009225337.1">
    <property type="nucleotide sequence ID" value="XM_009227073.1"/>
</dbReference>
<dbReference type="HOGENOM" id="CLU_2558415_0_0_1"/>
<sequence length="82" mass="8865">MAQGGRSLISAGNDFHYIALRSGMEVINGGWPREQDMASMEKVGREAATSERHTQMTITKTQRMRAAADQGGVHQMAGQAST</sequence>
<evidence type="ECO:0000313" key="3">
    <source>
        <dbReference type="Proteomes" id="UP000006039"/>
    </source>
</evidence>
<dbReference type="EnsemblFungi" id="EJT72363">
    <property type="protein sequence ID" value="EJT72363"/>
    <property type="gene ID" value="GGTG_09229"/>
</dbReference>